<protein>
    <submittedName>
        <fullName evidence="2">Uncharacterized protein</fullName>
    </submittedName>
</protein>
<reference evidence="2" key="1">
    <citation type="submission" date="2018-04" db="EMBL/GenBank/DDBJ databases">
        <title>Whole genome sequencing of Hypsizygus marmoreus.</title>
        <authorList>
            <person name="Choi I.-G."/>
            <person name="Min B."/>
            <person name="Kim J.-G."/>
            <person name="Kim S."/>
            <person name="Oh Y.-L."/>
            <person name="Kong W.-S."/>
            <person name="Park H."/>
            <person name="Jeong J."/>
            <person name="Song E.-S."/>
        </authorList>
    </citation>
    <scope>NUCLEOTIDE SEQUENCE [LARGE SCALE GENOMIC DNA]</scope>
    <source>
        <strain evidence="2">51987-8</strain>
    </source>
</reference>
<dbReference type="OrthoDB" id="2905268at2759"/>
<gene>
    <name evidence="2" type="ORF">Hypma_006563</name>
</gene>
<feature type="transmembrane region" description="Helical" evidence="1">
    <location>
        <begin position="226"/>
        <end position="244"/>
    </location>
</feature>
<proteinExistence type="predicted"/>
<dbReference type="AlphaFoldDB" id="A0A369K683"/>
<feature type="transmembrane region" description="Helical" evidence="1">
    <location>
        <begin position="256"/>
        <end position="274"/>
    </location>
</feature>
<name>A0A369K683_HYPMA</name>
<feature type="transmembrane region" description="Helical" evidence="1">
    <location>
        <begin position="27"/>
        <end position="48"/>
    </location>
</feature>
<feature type="transmembrane region" description="Helical" evidence="1">
    <location>
        <begin position="101"/>
        <end position="121"/>
    </location>
</feature>
<dbReference type="InParanoid" id="A0A369K683"/>
<keyword evidence="1" id="KW-1133">Transmembrane helix</keyword>
<keyword evidence="1" id="KW-0812">Transmembrane</keyword>
<evidence type="ECO:0000313" key="2">
    <source>
        <dbReference type="EMBL" id="RDB26406.1"/>
    </source>
</evidence>
<feature type="transmembrane region" description="Helical" evidence="1">
    <location>
        <begin position="142"/>
        <end position="163"/>
    </location>
</feature>
<accession>A0A369K683</accession>
<keyword evidence="3" id="KW-1185">Reference proteome</keyword>
<feature type="transmembrane region" description="Helical" evidence="1">
    <location>
        <begin position="183"/>
        <end position="205"/>
    </location>
</feature>
<sequence length="331" mass="36364">MSLSKDWAPPGEIESDLWLERSTLDGKMLGCVAYGILFVLIVQALQSLWQKPRTPGQRSWWLILYVICILILATVGVGTNAKFIQMTYIDYRNYPGGPNAFTFDLYGAPINVADFTAFVLVDWLTDGMMVYRFSIIWNFKPFMIIFPILIFLGSVAMSISLLIGISSPGVGFWSASTARFGIAYWSLTLSLNIILTTLIVGRLWLMRCQMRSLFGEAYTCTYTSTMAMLIESAAIVTVFHFIFVVSYARNSNVQNLALPAVGVGQAIGPMLIILRVANGRAWNKDTAAGTRTATGPTWNASGQKNASNTIVPLSELGNKSFAAKTTPAEAV</sequence>
<evidence type="ECO:0000256" key="1">
    <source>
        <dbReference type="SAM" id="Phobius"/>
    </source>
</evidence>
<dbReference type="EMBL" id="LUEZ02000040">
    <property type="protein sequence ID" value="RDB26406.1"/>
    <property type="molecule type" value="Genomic_DNA"/>
</dbReference>
<keyword evidence="1" id="KW-0472">Membrane</keyword>
<comment type="caution">
    <text evidence="2">The sequence shown here is derived from an EMBL/GenBank/DDBJ whole genome shotgun (WGS) entry which is preliminary data.</text>
</comment>
<evidence type="ECO:0000313" key="3">
    <source>
        <dbReference type="Proteomes" id="UP000076154"/>
    </source>
</evidence>
<organism evidence="2 3">
    <name type="scientific">Hypsizygus marmoreus</name>
    <name type="common">White beech mushroom</name>
    <name type="synonym">Agaricus marmoreus</name>
    <dbReference type="NCBI Taxonomy" id="39966"/>
    <lineage>
        <taxon>Eukaryota</taxon>
        <taxon>Fungi</taxon>
        <taxon>Dikarya</taxon>
        <taxon>Basidiomycota</taxon>
        <taxon>Agaricomycotina</taxon>
        <taxon>Agaricomycetes</taxon>
        <taxon>Agaricomycetidae</taxon>
        <taxon>Agaricales</taxon>
        <taxon>Tricholomatineae</taxon>
        <taxon>Lyophyllaceae</taxon>
        <taxon>Hypsizygus</taxon>
    </lineage>
</organism>
<dbReference type="Proteomes" id="UP000076154">
    <property type="component" value="Unassembled WGS sequence"/>
</dbReference>
<feature type="transmembrane region" description="Helical" evidence="1">
    <location>
        <begin position="60"/>
        <end position="81"/>
    </location>
</feature>